<organism evidence="9 12">
    <name type="scientific">Acidovorax delafieldii</name>
    <name type="common">Pseudomonas delafieldii</name>
    <dbReference type="NCBI Taxonomy" id="47920"/>
    <lineage>
        <taxon>Bacteria</taxon>
        <taxon>Pseudomonadati</taxon>
        <taxon>Pseudomonadota</taxon>
        <taxon>Betaproteobacteria</taxon>
        <taxon>Burkholderiales</taxon>
        <taxon>Comamonadaceae</taxon>
        <taxon>Acidovorax</taxon>
    </lineage>
</organism>
<sequence length="267" mass="29158">MSSVNVQRNLFHKVPPRLRGWVLPVLILAAWWAVVASGASDSPLLVSPLAVWQRGVGQVVSGELWVALSASLWRMAWGFGIGASVGLAVGALLGWSRWSERLVGPTFHTLKQISLFAWIPMLSMWFGLGDAAKVAFIAMAAFFPVVLNTLEGLRSVPREYLEVARVYEVSVWQTLRRVVAPAAAPSLFTGIQLSLIYSWLATLGAEYLLASGKGIGNTLIDGREHFWMDLVLFGVVVVGLVGFALNALLAALEKRLLAWRDRTVASY</sequence>
<dbReference type="Gene3D" id="1.10.3720.10">
    <property type="entry name" value="MetI-like"/>
    <property type="match status" value="1"/>
</dbReference>
<dbReference type="GO" id="GO:0005886">
    <property type="term" value="C:plasma membrane"/>
    <property type="evidence" value="ECO:0007669"/>
    <property type="project" value="UniProtKB-SubCell"/>
</dbReference>
<protein>
    <submittedName>
        <fullName evidence="9">Sulfonate transport system permease protein</fullName>
    </submittedName>
</protein>
<dbReference type="GO" id="GO:0055085">
    <property type="term" value="P:transmembrane transport"/>
    <property type="evidence" value="ECO:0007669"/>
    <property type="project" value="InterPro"/>
</dbReference>
<keyword evidence="3" id="KW-1003">Cell membrane</keyword>
<comment type="subcellular location">
    <subcellularLocation>
        <location evidence="1 7">Cell membrane</location>
        <topology evidence="1 7">Multi-pass membrane protein</topology>
    </subcellularLocation>
</comment>
<feature type="transmembrane region" description="Helical" evidence="7">
    <location>
        <begin position="230"/>
        <end position="252"/>
    </location>
</feature>
<dbReference type="PROSITE" id="PS50928">
    <property type="entry name" value="ABC_TM1"/>
    <property type="match status" value="1"/>
</dbReference>
<evidence type="ECO:0000256" key="5">
    <source>
        <dbReference type="ARBA" id="ARBA00022989"/>
    </source>
</evidence>
<proteinExistence type="inferred from homology"/>
<evidence type="ECO:0000313" key="10">
    <source>
        <dbReference type="EMBL" id="MDR6838495.1"/>
    </source>
</evidence>
<dbReference type="AlphaFoldDB" id="A0AAJ2F461"/>
<reference evidence="9 11" key="1">
    <citation type="submission" date="2023-07" db="EMBL/GenBank/DDBJ databases">
        <title>Sorghum-associated microbial communities from plants grown in Nebraska, USA.</title>
        <authorList>
            <person name="Schachtman D."/>
        </authorList>
    </citation>
    <scope>NUCLEOTIDE SEQUENCE</scope>
    <source>
        <strain evidence="10 11">BE105</strain>
        <strain evidence="9">BE69</strain>
    </source>
</reference>
<comment type="similarity">
    <text evidence="7">Belongs to the binding-protein-dependent transport system permease family.</text>
</comment>
<keyword evidence="11" id="KW-1185">Reference proteome</keyword>
<keyword evidence="4 7" id="KW-0812">Transmembrane</keyword>
<gene>
    <name evidence="9" type="ORF">J2W88_002063</name>
    <name evidence="10" type="ORF">J2W93_003336</name>
</gene>
<evidence type="ECO:0000256" key="6">
    <source>
        <dbReference type="ARBA" id="ARBA00023136"/>
    </source>
</evidence>
<feature type="transmembrane region" description="Helical" evidence="7">
    <location>
        <begin position="75"/>
        <end position="95"/>
    </location>
</feature>
<comment type="caution">
    <text evidence="9">The sequence shown here is derived from an EMBL/GenBank/DDBJ whole genome shotgun (WGS) entry which is preliminary data.</text>
</comment>
<name>A0AAJ2F461_ACIDE</name>
<evidence type="ECO:0000256" key="3">
    <source>
        <dbReference type="ARBA" id="ARBA00022475"/>
    </source>
</evidence>
<dbReference type="Proteomes" id="UP001249076">
    <property type="component" value="Unassembled WGS sequence"/>
</dbReference>
<evidence type="ECO:0000313" key="12">
    <source>
        <dbReference type="Proteomes" id="UP001253458"/>
    </source>
</evidence>
<evidence type="ECO:0000256" key="2">
    <source>
        <dbReference type="ARBA" id="ARBA00022448"/>
    </source>
</evidence>
<feature type="transmembrane region" description="Helical" evidence="7">
    <location>
        <begin position="21"/>
        <end position="39"/>
    </location>
</feature>
<evidence type="ECO:0000313" key="11">
    <source>
        <dbReference type="Proteomes" id="UP001249076"/>
    </source>
</evidence>
<feature type="transmembrane region" description="Helical" evidence="7">
    <location>
        <begin position="134"/>
        <end position="150"/>
    </location>
</feature>
<dbReference type="PANTHER" id="PTHR30151">
    <property type="entry name" value="ALKANE SULFONATE ABC TRANSPORTER-RELATED, MEMBRANE SUBUNIT"/>
    <property type="match status" value="1"/>
</dbReference>
<keyword evidence="5 7" id="KW-1133">Transmembrane helix</keyword>
<evidence type="ECO:0000256" key="1">
    <source>
        <dbReference type="ARBA" id="ARBA00004651"/>
    </source>
</evidence>
<keyword evidence="2 7" id="KW-0813">Transport</keyword>
<dbReference type="InterPro" id="IPR000515">
    <property type="entry name" value="MetI-like"/>
</dbReference>
<feature type="transmembrane region" description="Helical" evidence="7">
    <location>
        <begin position="186"/>
        <end position="210"/>
    </location>
</feature>
<dbReference type="EMBL" id="JAVDTS010000004">
    <property type="protein sequence ID" value="MDR6838495.1"/>
    <property type="molecule type" value="Genomic_DNA"/>
</dbReference>
<dbReference type="RefSeq" id="WP_209819390.1">
    <property type="nucleotide sequence ID" value="NZ_JAVDTL010000003.1"/>
</dbReference>
<dbReference type="InterPro" id="IPR035906">
    <property type="entry name" value="MetI-like_sf"/>
</dbReference>
<dbReference type="PANTHER" id="PTHR30151:SF38">
    <property type="entry name" value="ALIPHATIC SULFONATES TRANSPORT PERMEASE PROTEIN SSUC-RELATED"/>
    <property type="match status" value="1"/>
</dbReference>
<dbReference type="Pfam" id="PF00528">
    <property type="entry name" value="BPD_transp_1"/>
    <property type="match status" value="1"/>
</dbReference>
<feature type="transmembrane region" description="Helical" evidence="7">
    <location>
        <begin position="107"/>
        <end position="128"/>
    </location>
</feature>
<dbReference type="EMBL" id="JAVDTL010000003">
    <property type="protein sequence ID" value="MDR6766788.1"/>
    <property type="molecule type" value="Genomic_DNA"/>
</dbReference>
<dbReference type="SUPFAM" id="SSF161098">
    <property type="entry name" value="MetI-like"/>
    <property type="match status" value="1"/>
</dbReference>
<evidence type="ECO:0000256" key="7">
    <source>
        <dbReference type="RuleBase" id="RU363032"/>
    </source>
</evidence>
<dbReference type="Proteomes" id="UP001253458">
    <property type="component" value="Unassembled WGS sequence"/>
</dbReference>
<evidence type="ECO:0000313" key="9">
    <source>
        <dbReference type="EMBL" id="MDR6766788.1"/>
    </source>
</evidence>
<feature type="domain" description="ABC transmembrane type-1" evidence="8">
    <location>
        <begin position="68"/>
        <end position="249"/>
    </location>
</feature>
<dbReference type="CDD" id="cd06261">
    <property type="entry name" value="TM_PBP2"/>
    <property type="match status" value="1"/>
</dbReference>
<evidence type="ECO:0000256" key="4">
    <source>
        <dbReference type="ARBA" id="ARBA00022692"/>
    </source>
</evidence>
<accession>A0AAJ2F461</accession>
<keyword evidence="6 7" id="KW-0472">Membrane</keyword>
<evidence type="ECO:0000259" key="8">
    <source>
        <dbReference type="PROSITE" id="PS50928"/>
    </source>
</evidence>